<evidence type="ECO:0000256" key="2">
    <source>
        <dbReference type="ARBA" id="ARBA00022801"/>
    </source>
</evidence>
<dbReference type="PANTHER" id="PTHR48081">
    <property type="entry name" value="AB HYDROLASE SUPERFAMILY PROTEIN C4A8.06C"/>
    <property type="match status" value="1"/>
</dbReference>
<evidence type="ECO:0000313" key="5">
    <source>
        <dbReference type="EMBL" id="MCX2981128.1"/>
    </source>
</evidence>
<comment type="similarity">
    <text evidence="1">Belongs to the 'GDXG' lipolytic enzyme family.</text>
</comment>
<dbReference type="PANTHER" id="PTHR48081:SF8">
    <property type="entry name" value="ALPHA_BETA HYDROLASE FOLD-3 DOMAIN-CONTAINING PROTEIN-RELATED"/>
    <property type="match status" value="1"/>
</dbReference>
<evidence type="ECO:0000313" key="6">
    <source>
        <dbReference type="Proteomes" id="UP001143362"/>
    </source>
</evidence>
<reference evidence="5" key="1">
    <citation type="submission" date="2019-02" db="EMBL/GenBank/DDBJ databases">
        <authorList>
            <person name="Li S.-H."/>
        </authorList>
    </citation>
    <scope>NUCLEOTIDE SEQUENCE</scope>
    <source>
        <strain evidence="5">IMCC14734</strain>
    </source>
</reference>
<dbReference type="InterPro" id="IPR029058">
    <property type="entry name" value="AB_hydrolase_fold"/>
</dbReference>
<protein>
    <submittedName>
        <fullName evidence="5">Alpha/beta hydrolase</fullName>
    </submittedName>
</protein>
<dbReference type="InterPro" id="IPR050300">
    <property type="entry name" value="GDXG_lipolytic_enzyme"/>
</dbReference>
<comment type="caution">
    <text evidence="5">The sequence shown here is derived from an EMBL/GenBank/DDBJ whole genome shotgun (WGS) entry which is preliminary data.</text>
</comment>
<feature type="domain" description="Alpha/beta hydrolase fold-3" evidence="4">
    <location>
        <begin position="112"/>
        <end position="325"/>
    </location>
</feature>
<name>A0ABT3TFP4_9GAMM</name>
<keyword evidence="6" id="KW-1185">Reference proteome</keyword>
<sequence>MFGWIILLLLVWGLTHFYLKGEDLSAYDLPSPSPIADLEPSAEHRAVVQSMGAMAAAGAGESRGGRLQRMRSYLDSMGEGVEFDGEIVPVDSAGIKGEWVLPKGCDHSCRTLYIHGGAFTMGSPLSHRAITTRYAQMTGGAVLALDYRLMPESRRLDGVADCQLAYRWIIENSPQGREPASTVYVSGDSAGGSLALMVSAWARDEGVRAPNAVVALSPATDSTFGSPSWRSNLHTDPMLGPAFGRFISIPRWLLLWGSWFNARVTPAASVVSPVQGDLGGLPPTLVHASLAEMLLDDGVRYANKARASGSPVTLQTWSHMVHVWHIFHRELPEAKQAFDAIDTFLREHRAGSITEAAA</sequence>
<evidence type="ECO:0000256" key="1">
    <source>
        <dbReference type="ARBA" id="ARBA00010515"/>
    </source>
</evidence>
<accession>A0ABT3TFP4</accession>
<gene>
    <name evidence="5" type="ORF">EYC98_09655</name>
</gene>
<evidence type="ECO:0000259" key="4">
    <source>
        <dbReference type="Pfam" id="PF07859"/>
    </source>
</evidence>
<dbReference type="Proteomes" id="UP001143362">
    <property type="component" value="Unassembled WGS sequence"/>
</dbReference>
<dbReference type="SUPFAM" id="SSF53474">
    <property type="entry name" value="alpha/beta-Hydrolases"/>
    <property type="match status" value="1"/>
</dbReference>
<dbReference type="RefSeq" id="WP_279245143.1">
    <property type="nucleotide sequence ID" value="NZ_SHNN01000002.1"/>
</dbReference>
<dbReference type="Pfam" id="PF07859">
    <property type="entry name" value="Abhydrolase_3"/>
    <property type="match status" value="1"/>
</dbReference>
<keyword evidence="2 5" id="KW-0378">Hydrolase</keyword>
<organism evidence="5 6">
    <name type="scientific">Candidatus Litorirhabdus singularis</name>
    <dbReference type="NCBI Taxonomy" id="2518993"/>
    <lineage>
        <taxon>Bacteria</taxon>
        <taxon>Pseudomonadati</taxon>
        <taxon>Pseudomonadota</taxon>
        <taxon>Gammaproteobacteria</taxon>
        <taxon>Cellvibrionales</taxon>
        <taxon>Halieaceae</taxon>
        <taxon>Candidatus Litorirhabdus</taxon>
    </lineage>
</organism>
<dbReference type="PROSITE" id="PS01174">
    <property type="entry name" value="LIPASE_GDXG_SER"/>
    <property type="match status" value="1"/>
</dbReference>
<proteinExistence type="inferred from homology"/>
<feature type="active site" evidence="3">
    <location>
        <position position="189"/>
    </location>
</feature>
<evidence type="ECO:0000256" key="3">
    <source>
        <dbReference type="PROSITE-ProRule" id="PRU10038"/>
    </source>
</evidence>
<dbReference type="EMBL" id="SHNN01000002">
    <property type="protein sequence ID" value="MCX2981128.1"/>
    <property type="molecule type" value="Genomic_DNA"/>
</dbReference>
<dbReference type="GO" id="GO:0016787">
    <property type="term" value="F:hydrolase activity"/>
    <property type="evidence" value="ECO:0007669"/>
    <property type="project" value="UniProtKB-KW"/>
</dbReference>
<dbReference type="Gene3D" id="3.40.50.1820">
    <property type="entry name" value="alpha/beta hydrolase"/>
    <property type="match status" value="1"/>
</dbReference>
<dbReference type="InterPro" id="IPR013094">
    <property type="entry name" value="AB_hydrolase_3"/>
</dbReference>
<dbReference type="InterPro" id="IPR033140">
    <property type="entry name" value="Lipase_GDXG_put_SER_AS"/>
</dbReference>